<reference evidence="6 7" key="1">
    <citation type="journal article" date="2015" name="Stand. Genomic Sci.">
        <title>Genomic Encyclopedia of Bacterial and Archaeal Type Strains, Phase III: the genomes of soil and plant-associated and newly described type strains.</title>
        <authorList>
            <person name="Whitman W.B."/>
            <person name="Woyke T."/>
            <person name="Klenk H.P."/>
            <person name="Zhou Y."/>
            <person name="Lilburn T.G."/>
            <person name="Beck B.J."/>
            <person name="De Vos P."/>
            <person name="Vandamme P."/>
            <person name="Eisen J.A."/>
            <person name="Garrity G."/>
            <person name="Hugenholtz P."/>
            <person name="Kyrpides N.C."/>
        </authorList>
    </citation>
    <scope>NUCLEOTIDE SEQUENCE [LARGE SCALE GENOMIC DNA]</scope>
    <source>
        <strain evidence="6 7">DSM 64</strain>
    </source>
</reference>
<dbReference type="SMART" id="SM00267">
    <property type="entry name" value="GGDEF"/>
    <property type="match status" value="1"/>
</dbReference>
<dbReference type="NCBIfam" id="TIGR00254">
    <property type="entry name" value="GGDEF"/>
    <property type="match status" value="1"/>
</dbReference>
<dbReference type="EMBL" id="VJWE01000011">
    <property type="protein sequence ID" value="TWG39401.1"/>
    <property type="molecule type" value="Genomic_DNA"/>
</dbReference>
<dbReference type="Proteomes" id="UP000321485">
    <property type="component" value="Unassembled WGS sequence"/>
</dbReference>
<dbReference type="InterPro" id="IPR000160">
    <property type="entry name" value="GGDEF_dom"/>
</dbReference>
<feature type="region of interest" description="Disordered" evidence="3">
    <location>
        <begin position="1"/>
        <end position="30"/>
    </location>
</feature>
<feature type="transmembrane region" description="Helical" evidence="4">
    <location>
        <begin position="94"/>
        <end position="114"/>
    </location>
</feature>
<dbReference type="FunFam" id="3.30.70.270:FF:000001">
    <property type="entry name" value="Diguanylate cyclase domain protein"/>
    <property type="match status" value="1"/>
</dbReference>
<gene>
    <name evidence="6" type="ORF">ATF69_1271</name>
</gene>
<accession>A0A561XTH7</accession>
<dbReference type="InterPro" id="IPR043128">
    <property type="entry name" value="Rev_trsase/Diguanyl_cyclase"/>
</dbReference>
<dbReference type="AlphaFoldDB" id="A0A561XTH7"/>
<evidence type="ECO:0000256" key="3">
    <source>
        <dbReference type="SAM" id="MobiDB-lite"/>
    </source>
</evidence>
<dbReference type="GO" id="GO:0052621">
    <property type="term" value="F:diguanylate cyclase activity"/>
    <property type="evidence" value="ECO:0007669"/>
    <property type="project" value="UniProtKB-EC"/>
</dbReference>
<keyword evidence="4" id="KW-0812">Transmembrane</keyword>
<dbReference type="Pfam" id="PF00990">
    <property type="entry name" value="GGDEF"/>
    <property type="match status" value="1"/>
</dbReference>
<keyword evidence="4" id="KW-0472">Membrane</keyword>
<feature type="transmembrane region" description="Helical" evidence="4">
    <location>
        <begin position="174"/>
        <end position="194"/>
    </location>
</feature>
<dbReference type="GO" id="GO:0005886">
    <property type="term" value="C:plasma membrane"/>
    <property type="evidence" value="ECO:0007669"/>
    <property type="project" value="TreeGrafter"/>
</dbReference>
<evidence type="ECO:0000256" key="4">
    <source>
        <dbReference type="SAM" id="Phobius"/>
    </source>
</evidence>
<dbReference type="CDD" id="cd01949">
    <property type="entry name" value="GGDEF"/>
    <property type="match status" value="1"/>
</dbReference>
<dbReference type="PANTHER" id="PTHR45138">
    <property type="entry name" value="REGULATORY COMPONENTS OF SENSORY TRANSDUCTION SYSTEM"/>
    <property type="match status" value="1"/>
</dbReference>
<name>A0A561XTH7_ACIDE</name>
<dbReference type="SUPFAM" id="SSF55073">
    <property type="entry name" value="Nucleotide cyclase"/>
    <property type="match status" value="1"/>
</dbReference>
<feature type="domain" description="GGDEF" evidence="5">
    <location>
        <begin position="239"/>
        <end position="371"/>
    </location>
</feature>
<dbReference type="InterPro" id="IPR029787">
    <property type="entry name" value="Nucleotide_cyclase"/>
</dbReference>
<organism evidence="6 7">
    <name type="scientific">Acidovorax delafieldii</name>
    <name type="common">Pseudomonas delafieldii</name>
    <dbReference type="NCBI Taxonomy" id="47920"/>
    <lineage>
        <taxon>Bacteria</taxon>
        <taxon>Pseudomonadati</taxon>
        <taxon>Pseudomonadota</taxon>
        <taxon>Betaproteobacteria</taxon>
        <taxon>Burkholderiales</taxon>
        <taxon>Comamonadaceae</taxon>
        <taxon>Acidovorax</taxon>
    </lineage>
</organism>
<evidence type="ECO:0000259" key="5">
    <source>
        <dbReference type="PROSITE" id="PS50887"/>
    </source>
</evidence>
<dbReference type="GO" id="GO:1902201">
    <property type="term" value="P:negative regulation of bacterial-type flagellum-dependent cell motility"/>
    <property type="evidence" value="ECO:0007669"/>
    <property type="project" value="TreeGrafter"/>
</dbReference>
<dbReference type="GO" id="GO:0043709">
    <property type="term" value="P:cell adhesion involved in single-species biofilm formation"/>
    <property type="evidence" value="ECO:0007669"/>
    <property type="project" value="TreeGrafter"/>
</dbReference>
<evidence type="ECO:0000256" key="1">
    <source>
        <dbReference type="ARBA" id="ARBA00012528"/>
    </source>
</evidence>
<feature type="transmembrane region" description="Helical" evidence="4">
    <location>
        <begin position="120"/>
        <end position="136"/>
    </location>
</feature>
<dbReference type="InterPro" id="IPR050469">
    <property type="entry name" value="Diguanylate_Cyclase"/>
</dbReference>
<evidence type="ECO:0000256" key="2">
    <source>
        <dbReference type="ARBA" id="ARBA00034247"/>
    </source>
</evidence>
<comment type="caution">
    <text evidence="6">The sequence shown here is derived from an EMBL/GenBank/DDBJ whole genome shotgun (WGS) entry which is preliminary data.</text>
</comment>
<dbReference type="PROSITE" id="PS50887">
    <property type="entry name" value="GGDEF"/>
    <property type="match status" value="1"/>
</dbReference>
<evidence type="ECO:0000313" key="7">
    <source>
        <dbReference type="Proteomes" id="UP000321485"/>
    </source>
</evidence>
<keyword evidence="4" id="KW-1133">Transmembrane helix</keyword>
<sequence>MERFATSAGRPCPRAMTPSNAPRPPLEPQRGSSLAGKAYWAMVQRVALTAAAIDAGYILLFLWLGSMPLAAVNVLSIAMYLGAYRLIQKRYNTAALALIWLEVIGHSALGSLLIGWESGFHYYLLMFIPAIVIANTRGYAAPMVLALLAYYLGLHMLSDAVGPLDPLPAHSVKIVNWVHICVVFAMSAALSAFYRRTILIAEARLRKQATRDPLTGLANRSHFDAQATEALERSRRSGVPVTLLLCDVDHFKRVNDQYGHAVGDQVLVAMGQVLADNLREGDVLARWGGEEFLALMPASPLDAASATAERIRAAVARAPLPVRPEPLALTLSFGVALVHGPDDLQAAIARADQALYVAKHAGRNRVQLAGEDATDAVAASA</sequence>
<dbReference type="PANTHER" id="PTHR45138:SF9">
    <property type="entry name" value="DIGUANYLATE CYCLASE DGCM-RELATED"/>
    <property type="match status" value="1"/>
</dbReference>
<protein>
    <recommendedName>
        <fullName evidence="1">diguanylate cyclase</fullName>
        <ecNumber evidence="1">2.7.7.65</ecNumber>
    </recommendedName>
</protein>
<dbReference type="EC" id="2.7.7.65" evidence="1"/>
<dbReference type="Gene3D" id="3.30.70.270">
    <property type="match status" value="1"/>
</dbReference>
<comment type="catalytic activity">
    <reaction evidence="2">
        <text>2 GTP = 3',3'-c-di-GMP + 2 diphosphate</text>
        <dbReference type="Rhea" id="RHEA:24898"/>
        <dbReference type="ChEBI" id="CHEBI:33019"/>
        <dbReference type="ChEBI" id="CHEBI:37565"/>
        <dbReference type="ChEBI" id="CHEBI:58805"/>
        <dbReference type="EC" id="2.7.7.65"/>
    </reaction>
</comment>
<evidence type="ECO:0000313" key="6">
    <source>
        <dbReference type="EMBL" id="TWG39401.1"/>
    </source>
</evidence>
<proteinExistence type="predicted"/>